<sequence>MAEFYDVHENAVFEDSPEEPSTAPKALEKLWLRLLPLFQFVSVHSGKLSPLYSWKSGHLDKPKRSSLKRSAAEEKKNPRN</sequence>
<dbReference type="Proteomes" id="UP001190700">
    <property type="component" value="Unassembled WGS sequence"/>
</dbReference>
<keyword evidence="3" id="KW-1185">Reference proteome</keyword>
<name>A0AAE0EMQ7_9CHLO</name>
<feature type="non-terminal residue" evidence="2">
    <location>
        <position position="80"/>
    </location>
</feature>
<proteinExistence type="predicted"/>
<evidence type="ECO:0000256" key="1">
    <source>
        <dbReference type="SAM" id="MobiDB-lite"/>
    </source>
</evidence>
<organism evidence="2 3">
    <name type="scientific">Cymbomonas tetramitiformis</name>
    <dbReference type="NCBI Taxonomy" id="36881"/>
    <lineage>
        <taxon>Eukaryota</taxon>
        <taxon>Viridiplantae</taxon>
        <taxon>Chlorophyta</taxon>
        <taxon>Pyramimonadophyceae</taxon>
        <taxon>Pyramimonadales</taxon>
        <taxon>Pyramimonadaceae</taxon>
        <taxon>Cymbomonas</taxon>
    </lineage>
</organism>
<accession>A0AAE0EMQ7</accession>
<gene>
    <name evidence="2" type="ORF">CYMTET_55516</name>
</gene>
<evidence type="ECO:0000313" key="3">
    <source>
        <dbReference type="Proteomes" id="UP001190700"/>
    </source>
</evidence>
<comment type="caution">
    <text evidence="2">The sequence shown here is derived from an EMBL/GenBank/DDBJ whole genome shotgun (WGS) entry which is preliminary data.</text>
</comment>
<dbReference type="EMBL" id="LGRX02035541">
    <property type="protein sequence ID" value="KAK3234203.1"/>
    <property type="molecule type" value="Genomic_DNA"/>
</dbReference>
<feature type="compositionally biased region" description="Basic and acidic residues" evidence="1">
    <location>
        <begin position="70"/>
        <end position="80"/>
    </location>
</feature>
<protein>
    <submittedName>
        <fullName evidence="2">Uncharacterized protein</fullName>
    </submittedName>
</protein>
<dbReference type="AlphaFoldDB" id="A0AAE0EMQ7"/>
<reference evidence="2 3" key="1">
    <citation type="journal article" date="2015" name="Genome Biol. Evol.">
        <title>Comparative Genomics of a Bacterivorous Green Alga Reveals Evolutionary Causalities and Consequences of Phago-Mixotrophic Mode of Nutrition.</title>
        <authorList>
            <person name="Burns J.A."/>
            <person name="Paasch A."/>
            <person name="Narechania A."/>
            <person name="Kim E."/>
        </authorList>
    </citation>
    <scope>NUCLEOTIDE SEQUENCE [LARGE SCALE GENOMIC DNA]</scope>
    <source>
        <strain evidence="2 3">PLY_AMNH</strain>
    </source>
</reference>
<feature type="region of interest" description="Disordered" evidence="1">
    <location>
        <begin position="56"/>
        <end position="80"/>
    </location>
</feature>
<evidence type="ECO:0000313" key="2">
    <source>
        <dbReference type="EMBL" id="KAK3234203.1"/>
    </source>
</evidence>